<dbReference type="STRING" id="5762.D2VQS3"/>
<dbReference type="AlphaFoldDB" id="D2VQS3"/>
<dbReference type="Pfam" id="PF00071">
    <property type="entry name" value="Ras"/>
    <property type="match status" value="1"/>
</dbReference>
<dbReference type="PROSITE" id="PS51420">
    <property type="entry name" value="RHO"/>
    <property type="match status" value="1"/>
</dbReference>
<dbReference type="SUPFAM" id="SSF52540">
    <property type="entry name" value="P-loop containing nucleoside triphosphate hydrolases"/>
    <property type="match status" value="1"/>
</dbReference>
<dbReference type="InterPro" id="IPR005225">
    <property type="entry name" value="Small_GTP-bd"/>
</dbReference>
<feature type="coiled-coil region" evidence="3">
    <location>
        <begin position="91"/>
        <end position="118"/>
    </location>
</feature>
<gene>
    <name evidence="4" type="ORF">NAEGRDRAFT_71328</name>
</gene>
<dbReference type="RefSeq" id="XP_002673500.1">
    <property type="nucleotide sequence ID" value="XM_002673454.1"/>
</dbReference>
<organism evidence="5">
    <name type="scientific">Naegleria gruberi</name>
    <name type="common">Amoeba</name>
    <dbReference type="NCBI Taxonomy" id="5762"/>
    <lineage>
        <taxon>Eukaryota</taxon>
        <taxon>Discoba</taxon>
        <taxon>Heterolobosea</taxon>
        <taxon>Tetramitia</taxon>
        <taxon>Eutetramitia</taxon>
        <taxon>Vahlkampfiidae</taxon>
        <taxon>Naegleria</taxon>
    </lineage>
</organism>
<keyword evidence="3" id="KW-0175">Coiled coil</keyword>
<dbReference type="EMBL" id="GG738890">
    <property type="protein sequence ID" value="EFC40756.1"/>
    <property type="molecule type" value="Genomic_DNA"/>
</dbReference>
<dbReference type="NCBIfam" id="TIGR00231">
    <property type="entry name" value="small_GTP"/>
    <property type="match status" value="1"/>
</dbReference>
<evidence type="ECO:0000256" key="2">
    <source>
        <dbReference type="ARBA" id="ARBA00023134"/>
    </source>
</evidence>
<name>D2VQS3_NAEGR</name>
<dbReference type="PROSITE" id="PS51419">
    <property type="entry name" value="RAB"/>
    <property type="match status" value="1"/>
</dbReference>
<dbReference type="InterPro" id="IPR027417">
    <property type="entry name" value="P-loop_NTPase"/>
</dbReference>
<keyword evidence="5" id="KW-1185">Reference proteome</keyword>
<evidence type="ECO:0000256" key="3">
    <source>
        <dbReference type="SAM" id="Coils"/>
    </source>
</evidence>
<keyword evidence="1" id="KW-0547">Nucleotide-binding</keyword>
<accession>D2VQS3</accession>
<dbReference type="Gene3D" id="3.40.50.300">
    <property type="entry name" value="P-loop containing nucleotide triphosphate hydrolases"/>
    <property type="match status" value="1"/>
</dbReference>
<keyword evidence="2" id="KW-0342">GTP-binding</keyword>
<dbReference type="GO" id="GO:0003924">
    <property type="term" value="F:GTPase activity"/>
    <property type="evidence" value="ECO:0007669"/>
    <property type="project" value="InterPro"/>
</dbReference>
<evidence type="ECO:0000313" key="5">
    <source>
        <dbReference type="Proteomes" id="UP000006671"/>
    </source>
</evidence>
<dbReference type="InParanoid" id="D2VQS3"/>
<evidence type="ECO:0000256" key="1">
    <source>
        <dbReference type="ARBA" id="ARBA00022741"/>
    </source>
</evidence>
<dbReference type="GeneID" id="8864503"/>
<dbReference type="PANTHER" id="PTHR24072">
    <property type="entry name" value="RHO FAMILY GTPASE"/>
    <property type="match status" value="1"/>
</dbReference>
<reference evidence="4 5" key="1">
    <citation type="journal article" date="2010" name="Cell">
        <title>The genome of Naegleria gruberi illuminates early eukaryotic versatility.</title>
        <authorList>
            <person name="Fritz-Laylin L.K."/>
            <person name="Prochnik S.E."/>
            <person name="Ginger M.L."/>
            <person name="Dacks J.B."/>
            <person name="Carpenter M.L."/>
            <person name="Field M.C."/>
            <person name="Kuo A."/>
            <person name="Paredez A."/>
            <person name="Chapman J."/>
            <person name="Pham J."/>
            <person name="Shu S."/>
            <person name="Neupane R."/>
            <person name="Cipriano M."/>
            <person name="Mancuso J."/>
            <person name="Tu H."/>
            <person name="Salamov A."/>
            <person name="Lindquist E."/>
            <person name="Shapiro H."/>
            <person name="Lucas S."/>
            <person name="Grigoriev I.V."/>
            <person name="Cande W.Z."/>
            <person name="Fulton C."/>
            <person name="Rokhsar D.S."/>
            <person name="Dawson S.C."/>
        </authorList>
    </citation>
    <scope>NUCLEOTIDE SEQUENCE [LARGE SCALE GENOMIC DNA]</scope>
    <source>
        <strain evidence="4 5">NEG-M</strain>
    </source>
</reference>
<dbReference type="SMART" id="SM00175">
    <property type="entry name" value="RAB"/>
    <property type="match status" value="1"/>
</dbReference>
<dbReference type="InterPro" id="IPR003578">
    <property type="entry name" value="Small_GTPase_Rho"/>
</dbReference>
<dbReference type="GO" id="GO:0007264">
    <property type="term" value="P:small GTPase-mediated signal transduction"/>
    <property type="evidence" value="ECO:0007669"/>
    <property type="project" value="InterPro"/>
</dbReference>
<dbReference type="KEGG" id="ngr:NAEGRDRAFT_71328"/>
<dbReference type="PRINTS" id="PR00449">
    <property type="entry name" value="RASTRNSFRMNG"/>
</dbReference>
<dbReference type="InterPro" id="IPR001806">
    <property type="entry name" value="Small_GTPase"/>
</dbReference>
<evidence type="ECO:0000313" key="4">
    <source>
        <dbReference type="EMBL" id="EFC40756.1"/>
    </source>
</evidence>
<dbReference type="eggNOG" id="KOG0393">
    <property type="taxonomic scope" value="Eukaryota"/>
</dbReference>
<protein>
    <submittedName>
        <fullName evidence="4">Rho family GTPase</fullName>
    </submittedName>
</protein>
<dbReference type="GO" id="GO:0005525">
    <property type="term" value="F:GTP binding"/>
    <property type="evidence" value="ECO:0007669"/>
    <property type="project" value="UniProtKB-KW"/>
</dbReference>
<dbReference type="SMART" id="SM00173">
    <property type="entry name" value="RAS"/>
    <property type="match status" value="1"/>
</dbReference>
<proteinExistence type="predicted"/>
<dbReference type="SMART" id="SM00174">
    <property type="entry name" value="RHO"/>
    <property type="match status" value="1"/>
</dbReference>
<sequence>MQSLNEDEFGVIFSFLDCIFVHETFSLVSRSFNSLLIRDEYQKEYVRKKIQRLTSEDTKKHDPTNSAPKSYNRYRMDKLYDPYLHLENNFRKTFLELKEKVEKEIEESVEERRKVAKIRSSKEELYQHFEEIKSTIQEKHLEPLKGVDLTKESCTEGQKSNHKKIIFNGDGSVGKTWLIHYLDFGDAPTYYNLPFDTSTISYHYNNIEISKFYLWDTAGQEELRPLSYPETDLFCACFSTVSTNSFENIQHKWIPEIRHYNPDIPIILIGCKVDLRKSLKVLQELKFQHFTTPISFSEGELMARSTGCCTYVESSAITGEGNTKELAEIFAKTLIYYNQRELFPKKKKKNCQLM</sequence>
<dbReference type="CDD" id="cd00157">
    <property type="entry name" value="Rho"/>
    <property type="match status" value="1"/>
</dbReference>
<dbReference type="Proteomes" id="UP000006671">
    <property type="component" value="Unassembled WGS sequence"/>
</dbReference>
<dbReference type="VEuPathDB" id="AmoebaDB:NAEGRDRAFT_71328"/>